<name>A0AA36J7Y2_9DINO</name>
<keyword evidence="9" id="KW-1185">Reference proteome</keyword>
<dbReference type="InterPro" id="IPR005821">
    <property type="entry name" value="Ion_trans_dom"/>
</dbReference>
<evidence type="ECO:0000313" key="8">
    <source>
        <dbReference type="EMBL" id="CAJ1400754.1"/>
    </source>
</evidence>
<feature type="region of interest" description="Disordered" evidence="5">
    <location>
        <begin position="709"/>
        <end position="744"/>
    </location>
</feature>
<comment type="caution">
    <text evidence="8">The sequence shown here is derived from an EMBL/GenBank/DDBJ whole genome shotgun (WGS) entry which is preliminary data.</text>
</comment>
<feature type="compositionally biased region" description="Polar residues" evidence="5">
    <location>
        <begin position="16"/>
        <end position="25"/>
    </location>
</feature>
<dbReference type="InterPro" id="IPR011992">
    <property type="entry name" value="EF-hand-dom_pair"/>
</dbReference>
<feature type="region of interest" description="Disordered" evidence="5">
    <location>
        <begin position="531"/>
        <end position="574"/>
    </location>
</feature>
<reference evidence="8" key="1">
    <citation type="submission" date="2023-08" db="EMBL/GenBank/DDBJ databases">
        <authorList>
            <person name="Chen Y."/>
            <person name="Shah S."/>
            <person name="Dougan E. K."/>
            <person name="Thang M."/>
            <person name="Chan C."/>
        </authorList>
    </citation>
    <scope>NUCLEOTIDE SEQUENCE</scope>
</reference>
<feature type="compositionally biased region" description="Basic and acidic residues" evidence="5">
    <location>
        <begin position="709"/>
        <end position="737"/>
    </location>
</feature>
<dbReference type="Pfam" id="PF00520">
    <property type="entry name" value="Ion_trans"/>
    <property type="match status" value="1"/>
</dbReference>
<keyword evidence="3 6" id="KW-1133">Transmembrane helix</keyword>
<dbReference type="InterPro" id="IPR027359">
    <property type="entry name" value="Volt_channel_dom_sf"/>
</dbReference>
<dbReference type="Pfam" id="PF13499">
    <property type="entry name" value="EF-hand_7"/>
    <property type="match status" value="1"/>
</dbReference>
<dbReference type="SUPFAM" id="SSF47473">
    <property type="entry name" value="EF-hand"/>
    <property type="match status" value="1"/>
</dbReference>
<feature type="domain" description="EF-hand" evidence="7">
    <location>
        <begin position="444"/>
        <end position="479"/>
    </location>
</feature>
<dbReference type="CDD" id="cd00051">
    <property type="entry name" value="EFh"/>
    <property type="match status" value="1"/>
</dbReference>
<dbReference type="PANTHER" id="PTHR10037:SF62">
    <property type="entry name" value="SODIUM CHANNEL PROTEIN 60E"/>
    <property type="match status" value="1"/>
</dbReference>
<dbReference type="GO" id="GO:0005248">
    <property type="term" value="F:voltage-gated sodium channel activity"/>
    <property type="evidence" value="ECO:0007669"/>
    <property type="project" value="TreeGrafter"/>
</dbReference>
<dbReference type="Gene3D" id="1.10.238.10">
    <property type="entry name" value="EF-hand"/>
    <property type="match status" value="1"/>
</dbReference>
<feature type="region of interest" description="Disordered" evidence="5">
    <location>
        <begin position="1"/>
        <end position="91"/>
    </location>
</feature>
<evidence type="ECO:0000259" key="7">
    <source>
        <dbReference type="PROSITE" id="PS50222"/>
    </source>
</evidence>
<proteinExistence type="predicted"/>
<dbReference type="AlphaFoldDB" id="A0AA36J7Y2"/>
<feature type="compositionally biased region" description="Low complexity" evidence="5">
    <location>
        <begin position="52"/>
        <end position="67"/>
    </location>
</feature>
<accession>A0AA36J7Y2</accession>
<dbReference type="GO" id="GO:0001518">
    <property type="term" value="C:voltage-gated sodium channel complex"/>
    <property type="evidence" value="ECO:0007669"/>
    <property type="project" value="TreeGrafter"/>
</dbReference>
<feature type="compositionally biased region" description="Basic and acidic residues" evidence="5">
    <location>
        <begin position="80"/>
        <end position="91"/>
    </location>
</feature>
<evidence type="ECO:0000256" key="4">
    <source>
        <dbReference type="ARBA" id="ARBA00023136"/>
    </source>
</evidence>
<feature type="transmembrane region" description="Helical" evidence="6">
    <location>
        <begin position="203"/>
        <end position="221"/>
    </location>
</feature>
<protein>
    <recommendedName>
        <fullName evidence="7">EF-hand domain-containing protein</fullName>
    </recommendedName>
</protein>
<dbReference type="GO" id="GO:0005509">
    <property type="term" value="F:calcium ion binding"/>
    <property type="evidence" value="ECO:0007669"/>
    <property type="project" value="InterPro"/>
</dbReference>
<evidence type="ECO:0000256" key="2">
    <source>
        <dbReference type="ARBA" id="ARBA00022692"/>
    </source>
</evidence>
<dbReference type="PROSITE" id="PS50222">
    <property type="entry name" value="EF_HAND_2"/>
    <property type="match status" value="2"/>
</dbReference>
<evidence type="ECO:0000313" key="9">
    <source>
        <dbReference type="Proteomes" id="UP001178507"/>
    </source>
</evidence>
<dbReference type="InterPro" id="IPR002048">
    <property type="entry name" value="EF_hand_dom"/>
</dbReference>
<feature type="transmembrane region" description="Helical" evidence="6">
    <location>
        <begin position="169"/>
        <end position="191"/>
    </location>
</feature>
<dbReference type="Gene3D" id="1.10.287.70">
    <property type="match status" value="1"/>
</dbReference>
<keyword evidence="4 6" id="KW-0472">Membrane</keyword>
<dbReference type="SMART" id="SM00054">
    <property type="entry name" value="EFh"/>
    <property type="match status" value="2"/>
</dbReference>
<feature type="domain" description="EF-hand" evidence="7">
    <location>
        <begin position="400"/>
        <end position="435"/>
    </location>
</feature>
<dbReference type="Gene3D" id="1.20.120.350">
    <property type="entry name" value="Voltage-gated potassium channels. Chain C"/>
    <property type="match status" value="1"/>
</dbReference>
<organism evidence="8 9">
    <name type="scientific">Effrenium voratum</name>
    <dbReference type="NCBI Taxonomy" id="2562239"/>
    <lineage>
        <taxon>Eukaryota</taxon>
        <taxon>Sar</taxon>
        <taxon>Alveolata</taxon>
        <taxon>Dinophyceae</taxon>
        <taxon>Suessiales</taxon>
        <taxon>Symbiodiniaceae</taxon>
        <taxon>Effrenium</taxon>
    </lineage>
</organism>
<dbReference type="EMBL" id="CAUJNA010003383">
    <property type="protein sequence ID" value="CAJ1400754.1"/>
    <property type="molecule type" value="Genomic_DNA"/>
</dbReference>
<dbReference type="Proteomes" id="UP001178507">
    <property type="component" value="Unassembled WGS sequence"/>
</dbReference>
<comment type="subcellular location">
    <subcellularLocation>
        <location evidence="1">Membrane</location>
        <topology evidence="1">Multi-pass membrane protein</topology>
    </subcellularLocation>
</comment>
<feature type="transmembrane region" description="Helical" evidence="6">
    <location>
        <begin position="267"/>
        <end position="291"/>
    </location>
</feature>
<feature type="compositionally biased region" description="Polar residues" evidence="5">
    <location>
        <begin position="565"/>
        <end position="574"/>
    </location>
</feature>
<feature type="transmembrane region" description="Helical" evidence="6">
    <location>
        <begin position="327"/>
        <end position="346"/>
    </location>
</feature>
<evidence type="ECO:0000256" key="6">
    <source>
        <dbReference type="SAM" id="Phobius"/>
    </source>
</evidence>
<evidence type="ECO:0000256" key="1">
    <source>
        <dbReference type="ARBA" id="ARBA00004141"/>
    </source>
</evidence>
<dbReference type="SUPFAM" id="SSF81324">
    <property type="entry name" value="Voltage-gated potassium channels"/>
    <property type="match status" value="1"/>
</dbReference>
<dbReference type="PANTHER" id="PTHR10037">
    <property type="entry name" value="VOLTAGE-GATED CATION CHANNEL CALCIUM AND SODIUM"/>
    <property type="match status" value="1"/>
</dbReference>
<keyword evidence="2 6" id="KW-0812">Transmembrane</keyword>
<evidence type="ECO:0000256" key="3">
    <source>
        <dbReference type="ARBA" id="ARBA00022989"/>
    </source>
</evidence>
<dbReference type="InterPro" id="IPR043203">
    <property type="entry name" value="VGCC_Ca_Na"/>
</dbReference>
<evidence type="ECO:0000256" key="5">
    <source>
        <dbReference type="SAM" id="MobiDB-lite"/>
    </source>
</evidence>
<gene>
    <name evidence="8" type="ORF">EVOR1521_LOCUS24047</name>
</gene>
<feature type="transmembrane region" description="Helical" evidence="6">
    <location>
        <begin position="353"/>
        <end position="376"/>
    </location>
</feature>
<sequence length="744" mass="83376">MATDIRASVHSPDSDLGTSDKNPSPKSDHHLATWESLCLDRSVSPMERSMTPMSPRSQSASSTSPRRGGMSSDGASPRLSGRDLERFDSKGSVRRRNSLSLNSDFIKSRSKLNMSVDSSRSFKERVQHVARRILNSSYVSNFMVLVVLFDAYCTCSDIDARAQGGKAPALVLTLSDVCLTLYTIELVLNFAVQGKRMATDWTLLLDMFIVAFGYVDLILSTVLEEDIVMRMGVLRVFRLARIVRLMRLLRKTRALRELQKLVTMMATCLRALAWSFVFCFLIMTVWAMFIVEVVNPLVQDLNTESGVFQDCPQCLRATQSVMEANLLLFKTVIAGDGWGLIAVPVIEKYPATAVIFVGSLLTLVFGVLNLIVAVVVDTFAEARQRDILNLAEELEFDDEKDRKFLQAVFDRIDRRGSGKISLEELVEGARRDPEFQSRLRVMDIDESDLQQLFQMIDTTREGFISAPEFIAPLSRWVHDSKTAPRFIKYNLQRTMQQQEDLQIMFQDYFTALVTRMEDMAERIDQMNDPLILAEPNDPASRSVPLSAGSDRRRSPGVPEEEVPSRPSNFSTASDVSGILLPGLARPQLSLEPQVPAEEGVEQPHASKKICASEEVDEITAAMDNMERYVSSAMDAALRKSMKMMGSALRKNGVPVSRPVHRENIGRHSQDLSFVRRKVSKESSHGLGSSALGSHVLGFRHALSQKAREERRIIGTFRAPEEERDKHARQAERKRTGDLRAATIS</sequence>